<dbReference type="OrthoDB" id="10042427at2759"/>
<comment type="caution">
    <text evidence="1">The sequence shown here is derived from an EMBL/GenBank/DDBJ whole genome shotgun (WGS) entry which is preliminary data.</text>
</comment>
<reference evidence="1 2" key="1">
    <citation type="journal article" date="2019" name="Commun. Biol.">
        <title>The bagworm genome reveals a unique fibroin gene that provides high tensile strength.</title>
        <authorList>
            <person name="Kono N."/>
            <person name="Nakamura H."/>
            <person name="Ohtoshi R."/>
            <person name="Tomita M."/>
            <person name="Numata K."/>
            <person name="Arakawa K."/>
        </authorList>
    </citation>
    <scope>NUCLEOTIDE SEQUENCE [LARGE SCALE GENOMIC DNA]</scope>
</reference>
<proteinExistence type="predicted"/>
<dbReference type="Proteomes" id="UP000299102">
    <property type="component" value="Unassembled WGS sequence"/>
</dbReference>
<gene>
    <name evidence="1" type="ORF">EVAR_23716_1</name>
</gene>
<dbReference type="InterPro" id="IPR036397">
    <property type="entry name" value="RNaseH_sf"/>
</dbReference>
<dbReference type="GO" id="GO:0003676">
    <property type="term" value="F:nucleic acid binding"/>
    <property type="evidence" value="ECO:0007669"/>
    <property type="project" value="InterPro"/>
</dbReference>
<protein>
    <submittedName>
        <fullName evidence="1">Uncharacterized protein</fullName>
    </submittedName>
</protein>
<dbReference type="AlphaFoldDB" id="A0A4C1VEX5"/>
<evidence type="ECO:0000313" key="2">
    <source>
        <dbReference type="Proteomes" id="UP000299102"/>
    </source>
</evidence>
<dbReference type="Gene3D" id="3.30.420.10">
    <property type="entry name" value="Ribonuclease H-like superfamily/Ribonuclease H"/>
    <property type="match status" value="1"/>
</dbReference>
<name>A0A4C1VEX5_EUMVA</name>
<organism evidence="1 2">
    <name type="scientific">Eumeta variegata</name>
    <name type="common">Bagworm moth</name>
    <name type="synonym">Eumeta japonica</name>
    <dbReference type="NCBI Taxonomy" id="151549"/>
    <lineage>
        <taxon>Eukaryota</taxon>
        <taxon>Metazoa</taxon>
        <taxon>Ecdysozoa</taxon>
        <taxon>Arthropoda</taxon>
        <taxon>Hexapoda</taxon>
        <taxon>Insecta</taxon>
        <taxon>Pterygota</taxon>
        <taxon>Neoptera</taxon>
        <taxon>Endopterygota</taxon>
        <taxon>Lepidoptera</taxon>
        <taxon>Glossata</taxon>
        <taxon>Ditrysia</taxon>
        <taxon>Tineoidea</taxon>
        <taxon>Psychidae</taxon>
        <taxon>Oiketicinae</taxon>
        <taxon>Eumeta</taxon>
    </lineage>
</organism>
<dbReference type="EMBL" id="BGZK01000337">
    <property type="protein sequence ID" value="GBP37668.1"/>
    <property type="molecule type" value="Genomic_DNA"/>
</dbReference>
<keyword evidence="2" id="KW-1185">Reference proteome</keyword>
<accession>A0A4C1VEX5</accession>
<sequence>MLKDEFKKSRPKSVVVPQNVDVVPELIVQARHVIHREVKASRGISQKIELTSGPPYSPDTAPNNFYLFPSVKNKIHSQRFSSRESAVDAFKMHVLEIPQSD</sequence>
<evidence type="ECO:0000313" key="1">
    <source>
        <dbReference type="EMBL" id="GBP37668.1"/>
    </source>
</evidence>